<evidence type="ECO:0008006" key="8">
    <source>
        <dbReference type="Google" id="ProtNLM"/>
    </source>
</evidence>
<reference evidence="6" key="1">
    <citation type="submission" date="2023-06" db="EMBL/GenBank/DDBJ databases">
        <title>Genomic analysis of the entomopathogenic nematode Steinernema hermaphroditum.</title>
        <authorList>
            <person name="Schwarz E.M."/>
            <person name="Heppert J.K."/>
            <person name="Baniya A."/>
            <person name="Schwartz H.T."/>
            <person name="Tan C.-H."/>
            <person name="Antoshechkin I."/>
            <person name="Sternberg P.W."/>
            <person name="Goodrich-Blair H."/>
            <person name="Dillman A.R."/>
        </authorList>
    </citation>
    <scope>NUCLEOTIDE SEQUENCE</scope>
    <source>
        <strain evidence="6">PS9179</strain>
        <tissue evidence="6">Whole animal</tissue>
    </source>
</reference>
<evidence type="ECO:0000313" key="6">
    <source>
        <dbReference type="EMBL" id="KAK0426080.1"/>
    </source>
</evidence>
<dbReference type="Pfam" id="PF07147">
    <property type="entry name" value="PDCD9"/>
    <property type="match status" value="1"/>
</dbReference>
<dbReference type="AlphaFoldDB" id="A0AA39MA39"/>
<evidence type="ECO:0000256" key="2">
    <source>
        <dbReference type="ARBA" id="ARBA00022980"/>
    </source>
</evidence>
<dbReference type="PANTHER" id="PTHR13014">
    <property type="entry name" value="MITOCHONDRIAL 28S RIBOSOMAL PROTEIN S30/P52 PRO-APOTOTIC PROTEIN"/>
    <property type="match status" value="1"/>
</dbReference>
<dbReference type="GO" id="GO:0006412">
    <property type="term" value="P:translation"/>
    <property type="evidence" value="ECO:0007669"/>
    <property type="project" value="InterPro"/>
</dbReference>
<sequence>MRRSSAMLSRRIVAGVRFASSTSSSAAVVKDQHKTMKPPNYRKTLPGHEPRNMLQEEFPNLGDATGHGPRLYDYYDMADKVQSLPNAAEKIAFVNPYEREWNSVEKTWHRQWHPLLMAPRKAWNVPAIPKYFDSLNFYKYITKCRIVNDREKFDSFYSGIVPPTKKFENRLLQSLDARDSSNSVDLTDVERSNRFLRSLIDDAITSLAHNVEVFQKQRLSHTTRCESFWIRSGFLSMYDKKDIGTDVVERKLRYANRFIADDRRKLGELSFVLRDEFAAQLRSTNPLKQLFDLTSDEAVIPVFEDHVNVEDDVVYSPKVFNMWPDSEILWQCPGYDADSKETHQYGRLAVKDISILNQLTDYWKIDGEEREQVRRDAMTASAVSSLFSWLNAQAHCLGYTQYTDLDRPLVSQMILSDGDEFFFAVAQLNTIAINIDVDGFENRRTNACYVDGPHPLFIEETSGKEEEANTMEKRVSPHVLSRILQMVLKE</sequence>
<dbReference type="Proteomes" id="UP001175271">
    <property type="component" value="Unassembled WGS sequence"/>
</dbReference>
<dbReference type="InterPro" id="IPR010793">
    <property type="entry name" value="Ribosomal_mL37/mL65"/>
</dbReference>
<organism evidence="6 7">
    <name type="scientific">Steinernema hermaphroditum</name>
    <dbReference type="NCBI Taxonomy" id="289476"/>
    <lineage>
        <taxon>Eukaryota</taxon>
        <taxon>Metazoa</taxon>
        <taxon>Ecdysozoa</taxon>
        <taxon>Nematoda</taxon>
        <taxon>Chromadorea</taxon>
        <taxon>Rhabditida</taxon>
        <taxon>Tylenchina</taxon>
        <taxon>Panagrolaimomorpha</taxon>
        <taxon>Strongyloidoidea</taxon>
        <taxon>Steinernematidae</taxon>
        <taxon>Steinernema</taxon>
    </lineage>
</organism>
<evidence type="ECO:0000256" key="1">
    <source>
        <dbReference type="ARBA" id="ARBA00004173"/>
    </source>
</evidence>
<dbReference type="EMBL" id="JAUCMV010000001">
    <property type="protein sequence ID" value="KAK0426080.1"/>
    <property type="molecule type" value="Genomic_DNA"/>
</dbReference>
<protein>
    <recommendedName>
        <fullName evidence="8">28S ribosomal protein S30, mitochondrial</fullName>
    </recommendedName>
</protein>
<comment type="caution">
    <text evidence="6">The sequence shown here is derived from an EMBL/GenBank/DDBJ whole genome shotgun (WGS) entry which is preliminary data.</text>
</comment>
<evidence type="ECO:0000256" key="5">
    <source>
        <dbReference type="SAM" id="MobiDB-lite"/>
    </source>
</evidence>
<comment type="subcellular location">
    <subcellularLocation>
        <location evidence="1">Mitochondrion</location>
    </subcellularLocation>
</comment>
<name>A0AA39MA39_9BILA</name>
<evidence type="ECO:0000313" key="7">
    <source>
        <dbReference type="Proteomes" id="UP001175271"/>
    </source>
</evidence>
<keyword evidence="2" id="KW-0689">Ribosomal protein</keyword>
<keyword evidence="7" id="KW-1185">Reference proteome</keyword>
<keyword evidence="3" id="KW-0496">Mitochondrion</keyword>
<gene>
    <name evidence="6" type="ORF">QR680_009530</name>
</gene>
<dbReference type="GO" id="GO:0003735">
    <property type="term" value="F:structural constituent of ribosome"/>
    <property type="evidence" value="ECO:0007669"/>
    <property type="project" value="InterPro"/>
</dbReference>
<keyword evidence="4" id="KW-0687">Ribonucleoprotein</keyword>
<dbReference type="InterPro" id="IPR039982">
    <property type="entry name" value="Ribosomal_mL65"/>
</dbReference>
<accession>A0AA39MA39</accession>
<evidence type="ECO:0000256" key="3">
    <source>
        <dbReference type="ARBA" id="ARBA00023128"/>
    </source>
</evidence>
<dbReference type="PANTHER" id="PTHR13014:SF3">
    <property type="entry name" value="LARGE RIBOSOMAL SUBUNIT PROTEIN ML65"/>
    <property type="match status" value="1"/>
</dbReference>
<dbReference type="GO" id="GO:0005762">
    <property type="term" value="C:mitochondrial large ribosomal subunit"/>
    <property type="evidence" value="ECO:0007669"/>
    <property type="project" value="TreeGrafter"/>
</dbReference>
<evidence type="ECO:0000256" key="4">
    <source>
        <dbReference type="ARBA" id="ARBA00023274"/>
    </source>
</evidence>
<proteinExistence type="predicted"/>
<feature type="region of interest" description="Disordered" evidence="5">
    <location>
        <begin position="27"/>
        <end position="48"/>
    </location>
</feature>